<dbReference type="VEuPathDB" id="FungiDB:CNI01750"/>
<dbReference type="InterPro" id="IPR052974">
    <property type="entry name" value="GH79_Enzymes"/>
</dbReference>
<dbReference type="InterPro" id="IPR017853">
    <property type="entry name" value="GH"/>
</dbReference>
<dbReference type="EMBL" id="AE017349">
    <property type="protein sequence ID" value="AAW45659.2"/>
    <property type="molecule type" value="Genomic_DNA"/>
</dbReference>
<name>Q5KBQ6_CRYD1</name>
<dbReference type="InParanoid" id="Q5KBQ6"/>
<dbReference type="RefSeq" id="XP_024513562.1">
    <property type="nucleotide sequence ID" value="XM_024657808.1"/>
</dbReference>
<keyword evidence="3" id="KW-1185">Reference proteome</keyword>
<dbReference type="Gene3D" id="3.20.20.80">
    <property type="entry name" value="Glycosidases"/>
    <property type="match status" value="1"/>
</dbReference>
<reference evidence="2 3" key="1">
    <citation type="journal article" date="2005" name="Science">
        <title>The genome of the basidiomycetous yeast and human pathogen Cryptococcus neoformans.</title>
        <authorList>
            <person name="Loftus B.J."/>
            <person name="Fung E."/>
            <person name="Roncaglia P."/>
            <person name="Rowley D."/>
            <person name="Amedeo P."/>
            <person name="Bruno D."/>
            <person name="Vamathevan J."/>
            <person name="Miranda M."/>
            <person name="Anderson I.J."/>
            <person name="Fraser J.A."/>
            <person name="Allen J.E."/>
            <person name="Bosdet I.E."/>
            <person name="Brent M.R."/>
            <person name="Chiu R."/>
            <person name="Doering T.L."/>
            <person name="Donlin M.J."/>
            <person name="D'Souza C.A."/>
            <person name="Fox D.S."/>
            <person name="Grinberg V."/>
            <person name="Fu J."/>
            <person name="Fukushima M."/>
            <person name="Haas B.J."/>
            <person name="Huang J.C."/>
            <person name="Janbon G."/>
            <person name="Jones S.J."/>
            <person name="Koo H.L."/>
            <person name="Krzywinski M.I."/>
            <person name="Kwon-Chung J.K."/>
            <person name="Lengeler K.B."/>
            <person name="Maiti R."/>
            <person name="Marra M.A."/>
            <person name="Marra R.E."/>
            <person name="Mathewson C.A."/>
            <person name="Mitchell T.G."/>
            <person name="Pertea M."/>
            <person name="Riggs F.R."/>
            <person name="Salzberg S.L."/>
            <person name="Schein J.E."/>
            <person name="Shvartsbeyn A."/>
            <person name="Shin H."/>
            <person name="Shumway M."/>
            <person name="Specht C.A."/>
            <person name="Suh B.B."/>
            <person name="Tenney A."/>
            <person name="Utterback T.R."/>
            <person name="Wickes B.L."/>
            <person name="Wortman J.R."/>
            <person name="Wye N.H."/>
            <person name="Kronstad J.W."/>
            <person name="Lodge J.K."/>
            <person name="Heitman J."/>
            <person name="Davis R.W."/>
            <person name="Fraser C.M."/>
            <person name="Hyman R.W."/>
        </authorList>
    </citation>
    <scope>NUCLEOTIDE SEQUENCE [LARGE SCALE GENOMIC DNA]</scope>
    <source>
        <strain evidence="3">JEC21 / ATCC MYA-565</strain>
    </source>
</reference>
<dbReference type="PANTHER" id="PTHR36183">
    <property type="entry name" value="BETA-GLUCURONIDASE"/>
    <property type="match status" value="1"/>
</dbReference>
<gene>
    <name evidence="2" type="ordered locus">CNI01750</name>
</gene>
<dbReference type="Proteomes" id="UP000002149">
    <property type="component" value="Chromosome 9"/>
</dbReference>
<evidence type="ECO:0000259" key="1">
    <source>
        <dbReference type="Pfam" id="PF16862"/>
    </source>
</evidence>
<dbReference type="KEGG" id="cne:CNI01750"/>
<dbReference type="SUPFAM" id="SSF51445">
    <property type="entry name" value="(Trans)glycosidases"/>
    <property type="match status" value="1"/>
</dbReference>
<dbReference type="eggNOG" id="ENOG502QW09">
    <property type="taxonomic scope" value="Eukaryota"/>
</dbReference>
<dbReference type="HOGENOM" id="CLU_022148_2_0_1"/>
<protein>
    <submittedName>
        <fullName evidence="2">Expressed protein</fullName>
    </submittedName>
</protein>
<dbReference type="CAZy" id="GH79">
    <property type="family name" value="Glycoside Hydrolase Family 79"/>
</dbReference>
<evidence type="ECO:0000313" key="3">
    <source>
        <dbReference type="Proteomes" id="UP000002149"/>
    </source>
</evidence>
<evidence type="ECO:0000313" key="2">
    <source>
        <dbReference type="EMBL" id="AAW45659.2"/>
    </source>
</evidence>
<dbReference type="Pfam" id="PF16862">
    <property type="entry name" value="Glyco_hydro_79C"/>
    <property type="match status" value="1"/>
</dbReference>
<accession>Q5KBQ6</accession>
<dbReference type="GeneID" id="3259737"/>
<organism evidence="2 3">
    <name type="scientific">Cryptococcus deneoformans (strain JEC21 / ATCC MYA-565)</name>
    <name type="common">Cryptococcus neoformans var. neoformans serotype D</name>
    <dbReference type="NCBI Taxonomy" id="214684"/>
    <lineage>
        <taxon>Eukaryota</taxon>
        <taxon>Fungi</taxon>
        <taxon>Dikarya</taxon>
        <taxon>Basidiomycota</taxon>
        <taxon>Agaricomycotina</taxon>
        <taxon>Tremellomycetes</taxon>
        <taxon>Tremellales</taxon>
        <taxon>Cryptococcaceae</taxon>
        <taxon>Cryptococcus</taxon>
        <taxon>Cryptococcus neoformans species complex</taxon>
    </lineage>
</organism>
<dbReference type="AlphaFoldDB" id="Q5KBQ6"/>
<sequence length="534" mass="57909">MRIPLDVAHSVVRALHTIRSDSAQSGNVTQTSVQIPSNQPAWAEPLSPNLAAFSIEMDRWPDWAGEKVGEPNKYVNQVLTNLGERTGVMPYLRVGANSEDRATIDLSYEVMNATFPAATEEVPVPEADHIFIGRDFYALSGNLPDGTPFQWGVNLGSLNRTETIAQAKLIADTFQGDRANLTANVRLDGLEIGNEPDFYGTGKGLGAAWTPANYSQTWLDYAQGVSEVIQLGGDGPYLTPGAMTGFSAPVWTPQASFEAGILDDDDIRSVVKQYNQHVYSGAFGYGYPLTPVGGLMDKVTARTNLTARANEIKSVKSEGLQYVFAEGNSYANHGQPGTSNTAEAAIWAIDWMLQLASMGVERMHFHHGVGFRYNLFQPVATDADHDDGTNMTSRAHILPAYHAALIVNEAIGTNGNSYVAEISTPNDNVVAYGIWEDGNLVRMVVTSTEVYTTDDEDAQEGRNKFELNLVGVEGRNATVKRLFVPQTTAMHGLTWAGQSFDTEDGKPTGEVSEETLDNGVLQIDASSAVLICFK</sequence>
<dbReference type="PANTHER" id="PTHR36183:SF2">
    <property type="entry name" value="BETA-GLUCURONIDASE C-TERMINAL DOMAIN-CONTAINING PROTEIN"/>
    <property type="match status" value="1"/>
</dbReference>
<proteinExistence type="predicted"/>
<dbReference type="OrthoDB" id="2796951at2759"/>
<dbReference type="InterPro" id="IPR031728">
    <property type="entry name" value="GlcAase_C"/>
</dbReference>
<feature type="domain" description="Beta-glucuronidase C-terminal" evidence="1">
    <location>
        <begin position="431"/>
        <end position="530"/>
    </location>
</feature>
<dbReference type="PaxDb" id="214684-Q5KBQ6"/>